<dbReference type="PROSITE" id="PS50011">
    <property type="entry name" value="PROTEIN_KINASE_DOM"/>
    <property type="match status" value="1"/>
</dbReference>
<dbReference type="GO" id="GO:0005886">
    <property type="term" value="C:plasma membrane"/>
    <property type="evidence" value="ECO:0007005"/>
    <property type="project" value="TAIR"/>
</dbReference>
<dbReference type="SUPFAM" id="SSF56112">
    <property type="entry name" value="Protein kinase-like (PK-like)"/>
    <property type="match status" value="1"/>
</dbReference>
<dbReference type="TAIR" id="AT5G22050"/>
<keyword evidence="1" id="KW-0547">Nucleotide-binding</keyword>
<dbReference type="GeneID" id="832266"/>
<keyword evidence="2" id="KW-0067">ATP-binding</keyword>
<dbReference type="PANTHER" id="PTHR27001">
    <property type="entry name" value="OS01G0253100 PROTEIN"/>
    <property type="match status" value="1"/>
</dbReference>
<dbReference type="GO" id="GO:0004713">
    <property type="term" value="F:protein tyrosine kinase activity"/>
    <property type="evidence" value="ECO:0007669"/>
    <property type="project" value="InterPro"/>
</dbReference>
<dbReference type="AlphaFoldDB" id="Q9C583"/>
<dbReference type="Araport" id="AT5G22050"/>
<evidence type="ECO:0000313" key="6">
    <source>
        <dbReference type="EMBL" id="CAC34498.1"/>
    </source>
</evidence>
<dbReference type="Pfam" id="PF07714">
    <property type="entry name" value="PK_Tyr_Ser-Thr"/>
    <property type="match status" value="1"/>
</dbReference>
<dbReference type="InterPro" id="IPR020635">
    <property type="entry name" value="Tyr_kinase_cat_dom"/>
</dbReference>
<dbReference type="OrthoDB" id="4062651at2759"/>
<evidence type="ECO:0000256" key="2">
    <source>
        <dbReference type="ARBA" id="ARBA00022840"/>
    </source>
</evidence>
<reference evidence="5 7" key="1">
    <citation type="journal article" date="2000" name="Nature">
        <title>Sequence and analysis of chromosome 5 of the plant Arabidopsis thaliana.</title>
        <authorList>
            <consortium name="Kazusa DNA Research Institute"/>
            <consortium name="Cold Spring Harbor and Washington University in St Louis Sequencing Consortium"/>
            <consortium name="European Union Arabidopsis Genome Sequencing Consortium"/>
            <person name="Tabata S."/>
            <person name="Kaneko T."/>
            <person name="Nakamura Y."/>
            <person name="Kotani H."/>
            <person name="Kato T."/>
            <person name="Asamizu E."/>
            <person name="Miyajima N."/>
            <person name="Sasamoto S."/>
            <person name="Kimura T."/>
            <person name="Hosouchi T."/>
            <person name="Kawashima K."/>
            <person name="Kohara M."/>
            <person name="Matsumoto M."/>
            <person name="Matsuno A."/>
            <person name="Muraki A."/>
            <person name="Nakayama S."/>
            <person name="Nakazaki N."/>
            <person name="Naruo K."/>
            <person name="Okumura S."/>
            <person name="Shinpo S."/>
            <person name="Takeuchi C."/>
            <person name="Wada T."/>
            <person name="Watanabe A."/>
            <person name="Yamada M."/>
            <person name="Yasuda M."/>
            <person name="Sato S."/>
            <person name="de la Bastide M."/>
            <person name="Huang E."/>
            <person name="Spiegel L."/>
            <person name="Gnoj L."/>
            <person name="O'Shaughnessy A."/>
            <person name="Preston R."/>
            <person name="Habermann K."/>
            <person name="Murray J."/>
            <person name="Johnson D."/>
            <person name="Rohlfing T."/>
            <person name="Nelson J."/>
            <person name="Stoneking T."/>
            <person name="Pepin K."/>
            <person name="Spieth J."/>
            <person name="Sekhon M."/>
            <person name="Armstrong J."/>
            <person name="Becker M."/>
            <person name="Belter E."/>
            <person name="Cordum H."/>
            <person name="Cordes M."/>
            <person name="Courtney L."/>
            <person name="Courtney W."/>
            <person name="Dante M."/>
            <person name="Du H."/>
            <person name="Edwards J."/>
            <person name="Fryman J."/>
            <person name="Haakensen B."/>
            <person name="Lamar E."/>
            <person name="Latreille P."/>
            <person name="Leonard S."/>
            <person name="Meyer R."/>
            <person name="Mulvaney E."/>
            <person name="Ozersky P."/>
            <person name="Riley A."/>
            <person name="Strowmatt C."/>
            <person name="Wagner-McPherson C."/>
            <person name="Wollam A."/>
            <person name="Yoakum M."/>
            <person name="Bell M."/>
            <person name="Dedhia N."/>
            <person name="Parnell L."/>
            <person name="Shah R."/>
            <person name="Rodriguez M."/>
            <person name="See L.H."/>
            <person name="Vil D."/>
            <person name="Baker J."/>
            <person name="Kirchoff K."/>
            <person name="Toth K."/>
            <person name="King L."/>
            <person name="Bahret A."/>
            <person name="Miller B."/>
            <person name="Marra M."/>
            <person name="Martienssen R."/>
            <person name="McCombie W.R."/>
            <person name="Wilson R.K."/>
            <person name="Murphy G."/>
            <person name="Bancroft I."/>
            <person name="Volckaert G."/>
            <person name="Wambutt R."/>
            <person name="Dusterhoft A."/>
            <person name="Stiekema W."/>
            <person name="Pohl T."/>
            <person name="Entian K.D."/>
            <person name="Terryn N."/>
            <person name="Hartley N."/>
            <person name="Bent E."/>
            <person name="Johnson S."/>
            <person name="Langham S.A."/>
            <person name="McCullagh B."/>
            <person name="Robben J."/>
            <person name="Grymonprez B."/>
            <person name="Zimmermann W."/>
            <person name="Ramsperger U."/>
            <person name="Wedler H."/>
            <person name="Balke K."/>
            <person name="Wedler E."/>
            <person name="Peters S."/>
            <person name="van Staveren M."/>
            <person name="Dirkse W."/>
            <person name="Mooijman P."/>
            <person name="Lankhorst R.K."/>
            <person name="Weitzenegger T."/>
            <person name="Bothe G."/>
            <person name="Rose M."/>
            <person name="Hauf J."/>
            <person name="Berneiser S."/>
            <person name="Hempel S."/>
            <person name="Feldpausch M."/>
            <person name="Lamberth S."/>
            <person name="Villarroel R."/>
            <person name="Gielen J."/>
            <person name="Ardiles W."/>
            <person name="Bents O."/>
            <person name="Lemcke K."/>
            <person name="Kolesov G."/>
            <person name="Mayer K."/>
            <person name="Rudd S."/>
            <person name="Schoof H."/>
            <person name="Schueller C."/>
            <person name="Zaccaria P."/>
            <person name="Mewes H.W."/>
            <person name="Bevan M."/>
            <person name="Fransz P."/>
        </authorList>
    </citation>
    <scope>NUCLEOTIDE SEQUENCE [LARGE SCALE GENOMIC DNA]</scope>
    <source>
        <strain evidence="7">cv. Columbia</strain>
    </source>
</reference>
<dbReference type="EMBL" id="CP002688">
    <property type="protein sequence ID" value="AED92975.1"/>
    <property type="molecule type" value="Genomic_DNA"/>
</dbReference>
<dbReference type="InterPro" id="IPR001245">
    <property type="entry name" value="Ser-Thr/Tyr_kinase_cat_dom"/>
</dbReference>
<dbReference type="Gene3D" id="3.30.200.20">
    <property type="entry name" value="Phosphorylase Kinase, domain 1"/>
    <property type="match status" value="1"/>
</dbReference>
<feature type="domain" description="Protein kinase" evidence="3">
    <location>
        <begin position="35"/>
        <end position="299"/>
    </location>
</feature>
<reference evidence="6" key="3">
    <citation type="submission" date="2001-03" db="EMBL/GenBank/DDBJ databases">
        <authorList>
            <person name="EU Arabidopsis sequencing project"/>
        </authorList>
    </citation>
    <scope>NUCLEOTIDE SEQUENCE</scope>
</reference>
<dbReference type="SMART" id="SM00219">
    <property type="entry name" value="TyrKc"/>
    <property type="match status" value="1"/>
</dbReference>
<evidence type="ECO:0000313" key="4">
    <source>
        <dbReference type="Araport" id="AT5G22050"/>
    </source>
</evidence>
<dbReference type="Proteomes" id="UP000006548">
    <property type="component" value="Chromosome 5"/>
</dbReference>
<dbReference type="RefSeq" id="NP_851053.1">
    <property type="nucleotide sequence ID" value="NM_180722.1"/>
</dbReference>
<organism evidence="6">
    <name type="scientific">Arabidopsis thaliana</name>
    <name type="common">Mouse-ear cress</name>
    <dbReference type="NCBI Taxonomy" id="3702"/>
    <lineage>
        <taxon>Eukaryota</taxon>
        <taxon>Viridiplantae</taxon>
        <taxon>Streptophyta</taxon>
        <taxon>Embryophyta</taxon>
        <taxon>Tracheophyta</taxon>
        <taxon>Spermatophyta</taxon>
        <taxon>Magnoliopsida</taxon>
        <taxon>eudicotyledons</taxon>
        <taxon>Gunneridae</taxon>
        <taxon>Pentapetalae</taxon>
        <taxon>rosids</taxon>
        <taxon>malvids</taxon>
        <taxon>Brassicales</taxon>
        <taxon>Brassicaceae</taxon>
        <taxon>Camelineae</taxon>
        <taxon>Arabidopsis</taxon>
    </lineage>
</organism>
<evidence type="ECO:0007829" key="8">
    <source>
        <dbReference type="PeptideAtlas" id="Q9C583"/>
    </source>
</evidence>
<evidence type="ECO:0000259" key="3">
    <source>
        <dbReference type="PROSITE" id="PS50011"/>
    </source>
</evidence>
<protein>
    <submittedName>
        <fullName evidence="5">Protein kinase superfamily protein</fullName>
    </submittedName>
    <submittedName>
        <fullName evidence="6">Somatic embryogenesis receptor-like kinase-like protein</fullName>
    </submittedName>
</protein>
<evidence type="ECO:0000313" key="7">
    <source>
        <dbReference type="Proteomes" id="UP000006548"/>
    </source>
</evidence>
<dbReference type="PANTHER" id="PTHR27001:SF20">
    <property type="entry name" value="PROTEIN KINASE SUPERFAMILY PROTEIN"/>
    <property type="match status" value="1"/>
</dbReference>
<keyword evidence="6" id="KW-0808">Transferase</keyword>
<evidence type="ECO:0007829" key="9">
    <source>
        <dbReference type="ProteomicsDB" id="Q9C583"/>
    </source>
</evidence>
<gene>
    <name evidence="4 5" type="ordered locus">At5g22050</name>
</gene>
<dbReference type="ExpressionAtlas" id="Q9C583">
    <property type="expression patterns" value="baseline and differential"/>
</dbReference>
<dbReference type="EMBL" id="AL589883">
    <property type="protein sequence ID" value="CAC34498.1"/>
    <property type="molecule type" value="Genomic_DNA"/>
</dbReference>
<dbReference type="GO" id="GO:0005524">
    <property type="term" value="F:ATP binding"/>
    <property type="evidence" value="ECO:0007669"/>
    <property type="project" value="UniProtKB-KW"/>
</dbReference>
<proteinExistence type="evidence at protein level"/>
<reference evidence="5" key="4">
    <citation type="submission" date="2011-02" db="EMBL/GenBank/DDBJ databases">
        <authorList>
            <consortium name="TAIR"/>
            <person name="Swarbreck D."/>
            <person name="Lamesch P."/>
            <person name="Wilks C."/>
            <person name="Huala E."/>
        </authorList>
    </citation>
    <scope>NUCLEOTIDE SEQUENCE</scope>
</reference>
<evidence type="ECO:0000313" key="5">
    <source>
        <dbReference type="EMBL" id="AED92975.1"/>
    </source>
</evidence>
<keyword evidence="8 9" id="KW-1267">Proteomics identification</keyword>
<dbReference type="Gene3D" id="1.10.510.10">
    <property type="entry name" value="Transferase(Phosphotransferase) domain 1"/>
    <property type="match status" value="2"/>
</dbReference>
<evidence type="ECO:0000256" key="1">
    <source>
        <dbReference type="ARBA" id="ARBA00022741"/>
    </source>
</evidence>
<keyword evidence="7" id="KW-1185">Reference proteome</keyword>
<dbReference type="FunFam" id="3.30.200.20:FF:000521">
    <property type="entry name" value="Protein kinase superfamily protein"/>
    <property type="match status" value="1"/>
</dbReference>
<dbReference type="InterPro" id="IPR011009">
    <property type="entry name" value="Kinase-like_dom_sf"/>
</dbReference>
<name>Q9C583_ARATH</name>
<keyword evidence="6" id="KW-0675">Receptor</keyword>
<reference evidence="7" key="6">
    <citation type="journal article" date="2017" name="Plant J.">
        <title>Araport11: a complete reannotation of the Arabidopsis thaliana reference genome.</title>
        <authorList>
            <person name="Cheng C.Y."/>
            <person name="Krishnakumar V."/>
            <person name="Chan A.P."/>
            <person name="Thibaud-Nissen F."/>
            <person name="Schobel S."/>
            <person name="Town C.D."/>
        </authorList>
    </citation>
    <scope>GENOME REANNOTATION</scope>
    <source>
        <strain evidence="7">cv. Columbia</strain>
    </source>
</reference>
<dbReference type="ProteomicsDB" id="191505"/>
<keyword evidence="6" id="KW-0418">Kinase</keyword>
<reference evidence="6" key="2">
    <citation type="submission" date="2001-03" db="EMBL/GenBank/DDBJ databases">
        <authorList>
            <person name="Bevan M."/>
            <person name="Murphy G."/>
            <person name="Ridley P."/>
            <person name="Hudson S."/>
            <person name="Bancroft I."/>
            <person name="Mewes H.W."/>
            <person name="Rudd S."/>
            <person name="Lemcke K."/>
            <person name="Mayer K.F.X."/>
        </authorList>
    </citation>
    <scope>NUCLEOTIDE SEQUENCE</scope>
</reference>
<reference evidence="5" key="5">
    <citation type="submission" date="2016-05" db="EMBL/GenBank/DDBJ databases">
        <authorList>
            <person name="Krishnakumar V."/>
            <person name="Cheng C.-Y."/>
            <person name="Chan A.P."/>
            <person name="Schobel S."/>
            <person name="Kim M."/>
            <person name="Ferlanti E.S."/>
            <person name="Belyaeva I."/>
            <person name="Rosen B.D."/>
            <person name="Micklem G."/>
            <person name="Miller J.R."/>
            <person name="Vaughn M."/>
            <person name="Town C.D."/>
        </authorList>
    </citation>
    <scope>NUCLEOTIDE SEQUENCE</scope>
</reference>
<accession>Q9C583</accession>
<sequence>MDDRLRLSRRIRFLLLAWLRRSRSGRIEFIRRFGYKEIIKATEGFRKVIYTNYHGSAYRAKFKGGEVALVKELTALDLGRERFDEEVQLLGRLRHRHLLTLRGFCIGRKRLLVFDNIENGSLKEHLNDPLKTPLNWKTRIQIAIGVAAALEYLLVFSSNDAQIYDVSVNSCNIMLDENFTPKISASTDIQKTIRKQPMILVLKECGNVIFQLGVLMLELITGQSSDRQGNDLIEWVQDSCIANSIDKMIDPDLGNNYSSRELQKVLAVARLCIKTRYEPPSFSITHVYRYLQKKIDVAT</sequence>
<dbReference type="InterPro" id="IPR000719">
    <property type="entry name" value="Prot_kinase_dom"/>
</dbReference>
<dbReference type="FunFam" id="1.10.510.10:FF:001121">
    <property type="entry name" value="Kinase family protein"/>
    <property type="match status" value="1"/>
</dbReference>
<dbReference type="SMR" id="Q9C583"/>